<gene>
    <name evidence="2" type="ORF">PEVE_00022500</name>
</gene>
<dbReference type="PROSITE" id="PS51457">
    <property type="entry name" value="BEN"/>
    <property type="match status" value="1"/>
</dbReference>
<evidence type="ECO:0000313" key="3">
    <source>
        <dbReference type="Proteomes" id="UP001159427"/>
    </source>
</evidence>
<evidence type="ECO:0000259" key="1">
    <source>
        <dbReference type="PROSITE" id="PS51457"/>
    </source>
</evidence>
<dbReference type="EMBL" id="CALNXI010000003">
    <property type="protein sequence ID" value="CAH3013858.1"/>
    <property type="molecule type" value="Genomic_DNA"/>
</dbReference>
<reference evidence="2 3" key="1">
    <citation type="submission" date="2022-05" db="EMBL/GenBank/DDBJ databases">
        <authorList>
            <consortium name="Genoscope - CEA"/>
            <person name="William W."/>
        </authorList>
    </citation>
    <scope>NUCLEOTIDE SEQUENCE [LARGE SCALE GENOMIC DNA]</scope>
</reference>
<feature type="domain" description="BEN" evidence="1">
    <location>
        <begin position="96"/>
        <end position="201"/>
    </location>
</feature>
<evidence type="ECO:0000313" key="2">
    <source>
        <dbReference type="EMBL" id="CAH3013858.1"/>
    </source>
</evidence>
<sequence>MSTSPPSTADASIQTDHYDVTTELRQQILNLTEVVKELTALKCLHQHEPKPAASLLFDEDPEFPTLYSEALASLRKPVAVFPPQMAPSRPPLQPVDQNVTPLVSSSHGPTDEQRTKVTAIVATGTDMSTTTLACVDVLFTEDEMARCNTSRTKGFQQLDSTKLGFLVSVLRRKFDLPCFSEQWNQIAVRINTKCRGKRRTLIHKLKKTSLF</sequence>
<accession>A0ABN8LEG0</accession>
<name>A0ABN8LEG0_9CNID</name>
<organism evidence="2 3">
    <name type="scientific">Porites evermanni</name>
    <dbReference type="NCBI Taxonomy" id="104178"/>
    <lineage>
        <taxon>Eukaryota</taxon>
        <taxon>Metazoa</taxon>
        <taxon>Cnidaria</taxon>
        <taxon>Anthozoa</taxon>
        <taxon>Hexacorallia</taxon>
        <taxon>Scleractinia</taxon>
        <taxon>Fungiina</taxon>
        <taxon>Poritidae</taxon>
        <taxon>Porites</taxon>
    </lineage>
</organism>
<comment type="caution">
    <text evidence="2">The sequence shown here is derived from an EMBL/GenBank/DDBJ whole genome shotgun (WGS) entry which is preliminary data.</text>
</comment>
<keyword evidence="3" id="KW-1185">Reference proteome</keyword>
<dbReference type="InterPro" id="IPR018379">
    <property type="entry name" value="BEN_domain"/>
</dbReference>
<protein>
    <recommendedName>
        <fullName evidence="1">BEN domain-containing protein</fullName>
    </recommendedName>
</protein>
<dbReference type="Proteomes" id="UP001159427">
    <property type="component" value="Unassembled WGS sequence"/>
</dbReference>
<dbReference type="Pfam" id="PF10523">
    <property type="entry name" value="BEN"/>
    <property type="match status" value="1"/>
</dbReference>
<proteinExistence type="predicted"/>